<name>J9GHT4_9ZZZZ</name>
<organism evidence="1">
    <name type="scientific">gut metagenome</name>
    <dbReference type="NCBI Taxonomy" id="749906"/>
    <lineage>
        <taxon>unclassified sequences</taxon>
        <taxon>metagenomes</taxon>
        <taxon>organismal metagenomes</taxon>
    </lineage>
</organism>
<reference evidence="1" key="1">
    <citation type="journal article" date="2012" name="PLoS ONE">
        <title>Gene sets for utilization of primary and secondary nutrition supplies in the distal gut of endangered iberian lynx.</title>
        <authorList>
            <person name="Alcaide M."/>
            <person name="Messina E."/>
            <person name="Richter M."/>
            <person name="Bargiela R."/>
            <person name="Peplies J."/>
            <person name="Huws S.A."/>
            <person name="Newbold C.J."/>
            <person name="Golyshin P.N."/>
            <person name="Simon M.A."/>
            <person name="Lopez G."/>
            <person name="Yakimov M.M."/>
            <person name="Ferrer M."/>
        </authorList>
    </citation>
    <scope>NUCLEOTIDE SEQUENCE</scope>
</reference>
<comment type="caution">
    <text evidence="1">The sequence shown here is derived from an EMBL/GenBank/DDBJ whole genome shotgun (WGS) entry which is preliminary data.</text>
</comment>
<sequence>MAIFLNHLASALFFQSVVGTAEAVVLDPAVVVVEESLSFSNDIAIVEGQCRELSGVRVEGNADLLVADFDFVKSRSLGQITVLGLESREGTTFYQGELLVGNLVACFCEDRCFTIDYVEVEEGFDTLLLCLDQIRLLQFQNESQTVVRSDGRQRHALRRNDIAVLHDVPYEVEGRQVLERITVVDAYTDCILLCVEAGQGELDKLVGSLDFLQFAALVTSGRNDTVGAEVTLVRARIVITCMQTVEALLHFLWVIDGLVNPVPDTTTDAGIGIFDDVPVFAQVTDGVTHGVSIFADEHRLVQVARVLVHPSHTWIHLGVEVREASATIGTIATCSFIMDRTAVEAFGCRIAVTEILTVAGFITQTPHNHRRMVAVAEHEAVDTVNKSRNP</sequence>
<dbReference type="AlphaFoldDB" id="J9GHT4"/>
<dbReference type="EMBL" id="AMCI01000985">
    <property type="protein sequence ID" value="EJX07062.1"/>
    <property type="molecule type" value="Genomic_DNA"/>
</dbReference>
<proteinExistence type="predicted"/>
<gene>
    <name evidence="1" type="ORF">EVA_04828</name>
</gene>
<protein>
    <submittedName>
        <fullName evidence="1">Uncharacterized protein</fullName>
    </submittedName>
</protein>
<evidence type="ECO:0000313" key="1">
    <source>
        <dbReference type="EMBL" id="EJX07062.1"/>
    </source>
</evidence>
<accession>J9GHT4</accession>